<sequence>MGDGDDQNWAELYRDSLAKCPYGHAFFEPPALGPSFGLGKVGYMDDQGHWRLIIDLADKKALTDGKYTAFRFPVEADPDVQTWGPVKSANVAETKITVSGEADAAALGIPVGFGGAVEYESTSNFGAVLMSDVDVEVTGYDVRGPFIKWLEDNAATIRKNHKREIGSRTLHAVIGIYASTDIFIHVMSDRGRKVVVGFKAAAPGAASAELGTTWARSSVGSHWRRVNKKDEKVKKAMFALSVTLTFGIFGRKEVRGSSKTKLLELKDPEGQDSCEALIDSNGKFPGEIGA</sequence>
<organism evidence="1 2">
    <name type="scientific">Diaporthe eres</name>
    <name type="common">Phomopsis oblonga</name>
    <dbReference type="NCBI Taxonomy" id="83184"/>
    <lineage>
        <taxon>Eukaryota</taxon>
        <taxon>Fungi</taxon>
        <taxon>Dikarya</taxon>
        <taxon>Ascomycota</taxon>
        <taxon>Pezizomycotina</taxon>
        <taxon>Sordariomycetes</taxon>
        <taxon>Sordariomycetidae</taxon>
        <taxon>Diaporthales</taxon>
        <taxon>Diaporthaceae</taxon>
        <taxon>Diaporthe</taxon>
        <taxon>Diaporthe eres species complex</taxon>
    </lineage>
</organism>
<accession>A0ABR1P2P3</accession>
<reference evidence="1 2" key="1">
    <citation type="submission" date="2024-02" db="EMBL/GenBank/DDBJ databases">
        <title>De novo assembly and annotation of 12 fungi associated with fruit tree decline syndrome in Ontario, Canada.</title>
        <authorList>
            <person name="Sulman M."/>
            <person name="Ellouze W."/>
            <person name="Ilyukhin E."/>
        </authorList>
    </citation>
    <scope>NUCLEOTIDE SEQUENCE [LARGE SCALE GENOMIC DNA]</scope>
    <source>
        <strain evidence="1 2">M169</strain>
    </source>
</reference>
<evidence type="ECO:0000313" key="2">
    <source>
        <dbReference type="Proteomes" id="UP001430848"/>
    </source>
</evidence>
<proteinExistence type="predicted"/>
<gene>
    <name evidence="1" type="ORF">SLS63_008500</name>
</gene>
<keyword evidence="2" id="KW-1185">Reference proteome</keyword>
<dbReference type="EMBL" id="JAKNSF020000054">
    <property type="protein sequence ID" value="KAK7724806.1"/>
    <property type="molecule type" value="Genomic_DNA"/>
</dbReference>
<comment type="caution">
    <text evidence="1">The sequence shown here is derived from an EMBL/GenBank/DDBJ whole genome shotgun (WGS) entry which is preliminary data.</text>
</comment>
<evidence type="ECO:0000313" key="1">
    <source>
        <dbReference type="EMBL" id="KAK7724806.1"/>
    </source>
</evidence>
<protein>
    <submittedName>
        <fullName evidence="1">Uncharacterized protein</fullName>
    </submittedName>
</protein>
<dbReference type="Proteomes" id="UP001430848">
    <property type="component" value="Unassembled WGS sequence"/>
</dbReference>
<name>A0ABR1P2P3_DIAER</name>